<dbReference type="InterPro" id="IPR022742">
    <property type="entry name" value="Hydrolase_4"/>
</dbReference>
<evidence type="ECO:0000313" key="3">
    <source>
        <dbReference type="Proteomes" id="UP000326570"/>
    </source>
</evidence>
<dbReference type="RefSeq" id="WP_150903352.1">
    <property type="nucleotide sequence ID" value="NZ_VTWT01000003.1"/>
</dbReference>
<dbReference type="InterPro" id="IPR050471">
    <property type="entry name" value="AB_hydrolase"/>
</dbReference>
<protein>
    <submittedName>
        <fullName evidence="2">Alpha/beta hydrolase</fullName>
    </submittedName>
</protein>
<reference evidence="2 3" key="1">
    <citation type="submission" date="2019-09" db="EMBL/GenBank/DDBJ databases">
        <title>Genome sequence of Adhaeribacter sp. M2.</title>
        <authorList>
            <person name="Srinivasan S."/>
        </authorList>
    </citation>
    <scope>NUCLEOTIDE SEQUENCE [LARGE SCALE GENOMIC DNA]</scope>
    <source>
        <strain evidence="2 3">M2</strain>
    </source>
</reference>
<dbReference type="EMBL" id="VTWT01000003">
    <property type="protein sequence ID" value="KAA9340280.1"/>
    <property type="molecule type" value="Genomic_DNA"/>
</dbReference>
<dbReference type="PANTHER" id="PTHR43433:SF5">
    <property type="entry name" value="AB HYDROLASE-1 DOMAIN-CONTAINING PROTEIN"/>
    <property type="match status" value="1"/>
</dbReference>
<dbReference type="Proteomes" id="UP000326570">
    <property type="component" value="Unassembled WGS sequence"/>
</dbReference>
<organism evidence="2 3">
    <name type="scientific">Adhaeribacter soli</name>
    <dbReference type="NCBI Taxonomy" id="2607655"/>
    <lineage>
        <taxon>Bacteria</taxon>
        <taxon>Pseudomonadati</taxon>
        <taxon>Bacteroidota</taxon>
        <taxon>Cytophagia</taxon>
        <taxon>Cytophagales</taxon>
        <taxon>Hymenobacteraceae</taxon>
        <taxon>Adhaeribacter</taxon>
    </lineage>
</organism>
<dbReference type="InterPro" id="IPR029058">
    <property type="entry name" value="AB_hydrolase_fold"/>
</dbReference>
<proteinExistence type="predicted"/>
<accession>A0A5N1J0W1</accession>
<dbReference type="Pfam" id="PF12146">
    <property type="entry name" value="Hydrolase_4"/>
    <property type="match status" value="1"/>
</dbReference>
<name>A0A5N1J0W1_9BACT</name>
<dbReference type="PANTHER" id="PTHR43433">
    <property type="entry name" value="HYDROLASE, ALPHA/BETA FOLD FAMILY PROTEIN"/>
    <property type="match status" value="1"/>
</dbReference>
<evidence type="ECO:0000259" key="1">
    <source>
        <dbReference type="Pfam" id="PF12146"/>
    </source>
</evidence>
<evidence type="ECO:0000313" key="2">
    <source>
        <dbReference type="EMBL" id="KAA9340280.1"/>
    </source>
</evidence>
<dbReference type="GO" id="GO:0016787">
    <property type="term" value="F:hydrolase activity"/>
    <property type="evidence" value="ECO:0007669"/>
    <property type="project" value="UniProtKB-KW"/>
</dbReference>
<gene>
    <name evidence="2" type="ORF">F0P94_08005</name>
</gene>
<feature type="domain" description="Serine aminopeptidase S33" evidence="1">
    <location>
        <begin position="125"/>
        <end position="284"/>
    </location>
</feature>
<comment type="caution">
    <text evidence="2">The sequence shown here is derived from an EMBL/GenBank/DDBJ whole genome shotgun (WGS) entry which is preliminary data.</text>
</comment>
<keyword evidence="3" id="KW-1185">Reference proteome</keyword>
<dbReference type="SUPFAM" id="SSF53474">
    <property type="entry name" value="alpha/beta-Hydrolases"/>
    <property type="match status" value="1"/>
</dbReference>
<keyword evidence="2" id="KW-0378">Hydrolase</keyword>
<dbReference type="Gene3D" id="3.40.50.1820">
    <property type="entry name" value="alpha/beta hydrolase"/>
    <property type="match status" value="1"/>
</dbReference>
<sequence length="306" mass="34681">MEIKKRSAFKDPAQDLAWFENWVKQLESQNNRTYQPLPVQTSLGKTHIWGLHTENETLEPLVIFPGARTTPLFWDFDKNLDNLGRHFRIFLVETNGLPNLSDGNTPDIKSVGYGHWAAEVLTQLKLEKAFIAGASFGGLICMKLALTNPEKIKAAFLLNPGCLQSFSLSPKNLYYNLLPLLAPSRKNVSKFLDKAVFCKPTHTLSPGAEKLIIDYELFAITRYQDRTQKPYDMANELRQVTVPVYLLEGDKDQLFPFQRSVANAQEKLPGLKEVKVFENVAHGIETYGPALKFINTKVTELVKKQK</sequence>
<dbReference type="AlphaFoldDB" id="A0A5N1J0W1"/>